<sequence length="316" mass="34870">MHRNATYPPTDSMRILGYYNSDNHWYENISGLDLTKLTDLNIAFLNPNTAGTFSDYNLENLEKVVALAHAKKIRVYFAIGGGNPPATLASQLTPANRAAFINNIIQLANNLNFDGVDVDLENNLITDDTARYGSFIREVSAALKAHHKLLSAALVTWSSGPRYIATATLQQFDYINIMSYDSTGVWNTQKPGQHSSYTLAINDFQFFRSRGIPAHRLLLGVPFYGYAFGPGYPSPDSDGSFTYRDIVHNFPGSENLDTVVVPGKGTIYYNGLPTIQQKAAYAKAQGAAGIMIWELQQDLPASDTKSLLSGIYRTIH</sequence>
<dbReference type="Proteomes" id="UP000242818">
    <property type="component" value="Unassembled WGS sequence"/>
</dbReference>
<dbReference type="Gene3D" id="3.40.5.30">
    <property type="entry name" value="(Trans)glycosidases - domain 2"/>
    <property type="match status" value="1"/>
</dbReference>
<dbReference type="PANTHER" id="PTHR11177:SF317">
    <property type="entry name" value="CHITINASE 12-RELATED"/>
    <property type="match status" value="1"/>
</dbReference>
<evidence type="ECO:0000256" key="2">
    <source>
        <dbReference type="ARBA" id="ARBA00012729"/>
    </source>
</evidence>
<dbReference type="STRING" id="1335309.GA0116948_104322"/>
<accession>A0A1C4CVB5</accession>
<evidence type="ECO:0000313" key="4">
    <source>
        <dbReference type="EMBL" id="SCC23114.1"/>
    </source>
</evidence>
<dbReference type="InterPro" id="IPR017853">
    <property type="entry name" value="GH"/>
</dbReference>
<proteinExistence type="predicted"/>
<dbReference type="GO" id="GO:0006032">
    <property type="term" value="P:chitin catabolic process"/>
    <property type="evidence" value="ECO:0007669"/>
    <property type="project" value="TreeGrafter"/>
</dbReference>
<dbReference type="PANTHER" id="PTHR11177">
    <property type="entry name" value="CHITINASE"/>
    <property type="match status" value="1"/>
</dbReference>
<evidence type="ECO:0000313" key="5">
    <source>
        <dbReference type="Proteomes" id="UP000242818"/>
    </source>
</evidence>
<dbReference type="InterPro" id="IPR050314">
    <property type="entry name" value="Glycosyl_Hydrlase_18"/>
</dbReference>
<organism evidence="4 5">
    <name type="scientific">Chitinophaga costaii</name>
    <dbReference type="NCBI Taxonomy" id="1335309"/>
    <lineage>
        <taxon>Bacteria</taxon>
        <taxon>Pseudomonadati</taxon>
        <taxon>Bacteroidota</taxon>
        <taxon>Chitinophagia</taxon>
        <taxon>Chitinophagales</taxon>
        <taxon>Chitinophagaceae</taxon>
        <taxon>Chitinophaga</taxon>
    </lineage>
</organism>
<dbReference type="InterPro" id="IPR011583">
    <property type="entry name" value="Chitinase_II/V-like_cat"/>
</dbReference>
<dbReference type="AlphaFoldDB" id="A0A1C4CVB5"/>
<dbReference type="PROSITE" id="PS51910">
    <property type="entry name" value="GH18_2"/>
    <property type="match status" value="1"/>
</dbReference>
<feature type="domain" description="GH18" evidence="3">
    <location>
        <begin position="13"/>
        <end position="316"/>
    </location>
</feature>
<dbReference type="GO" id="GO:0005975">
    <property type="term" value="P:carbohydrate metabolic process"/>
    <property type="evidence" value="ECO:0007669"/>
    <property type="project" value="InterPro"/>
</dbReference>
<comment type="catalytic activity">
    <reaction evidence="1">
        <text>Random endo-hydrolysis of N-acetyl-beta-D-glucosaminide (1-&gt;4)-beta-linkages in chitin and chitodextrins.</text>
        <dbReference type="EC" id="3.2.1.14"/>
    </reaction>
</comment>
<evidence type="ECO:0000256" key="1">
    <source>
        <dbReference type="ARBA" id="ARBA00000822"/>
    </source>
</evidence>
<dbReference type="GO" id="GO:0005576">
    <property type="term" value="C:extracellular region"/>
    <property type="evidence" value="ECO:0007669"/>
    <property type="project" value="TreeGrafter"/>
</dbReference>
<dbReference type="GO" id="GO:0008061">
    <property type="term" value="F:chitin binding"/>
    <property type="evidence" value="ECO:0007669"/>
    <property type="project" value="InterPro"/>
</dbReference>
<name>A0A1C4CVB5_9BACT</name>
<dbReference type="Pfam" id="PF00704">
    <property type="entry name" value="Glyco_hydro_18"/>
    <property type="match status" value="1"/>
</dbReference>
<reference evidence="4 5" key="1">
    <citation type="submission" date="2016-08" db="EMBL/GenBank/DDBJ databases">
        <authorList>
            <person name="Seilhamer J.J."/>
        </authorList>
    </citation>
    <scope>NUCLEOTIDE SEQUENCE [LARGE SCALE GENOMIC DNA]</scope>
    <source>
        <strain evidence="4 5">A37T2</strain>
    </source>
</reference>
<dbReference type="GO" id="GO:0008843">
    <property type="term" value="F:endochitinase activity"/>
    <property type="evidence" value="ECO:0007669"/>
    <property type="project" value="UniProtKB-EC"/>
</dbReference>
<dbReference type="SUPFAM" id="SSF51445">
    <property type="entry name" value="(Trans)glycosidases"/>
    <property type="match status" value="1"/>
</dbReference>
<dbReference type="Gene3D" id="3.20.20.80">
    <property type="entry name" value="Glycosidases"/>
    <property type="match status" value="1"/>
</dbReference>
<protein>
    <recommendedName>
        <fullName evidence="2">chitinase</fullName>
        <ecNumber evidence="2">3.2.1.14</ecNumber>
    </recommendedName>
</protein>
<gene>
    <name evidence="4" type="ORF">GA0116948_104322</name>
</gene>
<evidence type="ECO:0000259" key="3">
    <source>
        <dbReference type="PROSITE" id="PS51910"/>
    </source>
</evidence>
<keyword evidence="5" id="KW-1185">Reference proteome</keyword>
<dbReference type="EMBL" id="FMAR01000004">
    <property type="protein sequence ID" value="SCC23114.1"/>
    <property type="molecule type" value="Genomic_DNA"/>
</dbReference>
<dbReference type="SMART" id="SM00636">
    <property type="entry name" value="Glyco_18"/>
    <property type="match status" value="1"/>
</dbReference>
<dbReference type="InterPro" id="IPR001223">
    <property type="entry name" value="Glyco_hydro18_cat"/>
</dbReference>
<dbReference type="EC" id="3.2.1.14" evidence="2"/>